<dbReference type="AlphaFoldDB" id="A0A9D1M0E4"/>
<organism evidence="1 2">
    <name type="scientific">Candidatus Merdicola faecigallinarum</name>
    <dbReference type="NCBI Taxonomy" id="2840862"/>
    <lineage>
        <taxon>Bacteria</taxon>
        <taxon>Bacillati</taxon>
        <taxon>Bacillota</taxon>
        <taxon>Clostridia</taxon>
        <taxon>Candidatus Merdicola</taxon>
    </lineage>
</organism>
<dbReference type="Proteomes" id="UP000824093">
    <property type="component" value="Unassembled WGS sequence"/>
</dbReference>
<reference evidence="1" key="1">
    <citation type="submission" date="2020-10" db="EMBL/GenBank/DDBJ databases">
        <authorList>
            <person name="Gilroy R."/>
        </authorList>
    </citation>
    <scope>NUCLEOTIDE SEQUENCE</scope>
    <source>
        <strain evidence="1">CHK195-15760</strain>
    </source>
</reference>
<evidence type="ECO:0000313" key="2">
    <source>
        <dbReference type="Proteomes" id="UP000824093"/>
    </source>
</evidence>
<name>A0A9D1M0E4_9FIRM</name>
<sequence length="83" mass="10080">MTLKFVDDYLNRKMDTNDEYIVFTFYELRVKANLSQEDTLLFLQLVAQKLLNLGYYVYKEKQEYEYHGEKRVVKPNELLIAFK</sequence>
<dbReference type="EMBL" id="DVNH01000019">
    <property type="protein sequence ID" value="HIU51523.1"/>
    <property type="molecule type" value="Genomic_DNA"/>
</dbReference>
<protein>
    <submittedName>
        <fullName evidence="1">Uncharacterized protein</fullName>
    </submittedName>
</protein>
<reference evidence="1" key="2">
    <citation type="journal article" date="2021" name="PeerJ">
        <title>Extensive microbial diversity within the chicken gut microbiome revealed by metagenomics and culture.</title>
        <authorList>
            <person name="Gilroy R."/>
            <person name="Ravi A."/>
            <person name="Getino M."/>
            <person name="Pursley I."/>
            <person name="Horton D.L."/>
            <person name="Alikhan N.F."/>
            <person name="Baker D."/>
            <person name="Gharbi K."/>
            <person name="Hall N."/>
            <person name="Watson M."/>
            <person name="Adriaenssens E.M."/>
            <person name="Foster-Nyarko E."/>
            <person name="Jarju S."/>
            <person name="Secka A."/>
            <person name="Antonio M."/>
            <person name="Oren A."/>
            <person name="Chaudhuri R.R."/>
            <person name="La Ragione R."/>
            <person name="Hildebrand F."/>
            <person name="Pallen M.J."/>
        </authorList>
    </citation>
    <scope>NUCLEOTIDE SEQUENCE</scope>
    <source>
        <strain evidence="1">CHK195-15760</strain>
    </source>
</reference>
<comment type="caution">
    <text evidence="1">The sequence shown here is derived from an EMBL/GenBank/DDBJ whole genome shotgun (WGS) entry which is preliminary data.</text>
</comment>
<proteinExistence type="predicted"/>
<accession>A0A9D1M0E4</accession>
<gene>
    <name evidence="1" type="ORF">IAB70_02710</name>
</gene>
<evidence type="ECO:0000313" key="1">
    <source>
        <dbReference type="EMBL" id="HIU51523.1"/>
    </source>
</evidence>